<dbReference type="OrthoDB" id="360388at2759"/>
<feature type="region of interest" description="Disordered" evidence="1">
    <location>
        <begin position="92"/>
        <end position="122"/>
    </location>
</feature>
<dbReference type="EMBL" id="KQ235486">
    <property type="protein sequence ID" value="KMZ98256.1"/>
    <property type="molecule type" value="Genomic_DNA"/>
</dbReference>
<evidence type="ECO:0000256" key="1">
    <source>
        <dbReference type="SAM" id="MobiDB-lite"/>
    </source>
</evidence>
<reference evidence="2 3" key="1">
    <citation type="submission" date="2011-09" db="EMBL/GenBank/DDBJ databases">
        <title>The Genome Sequence of Plasmodium vivax North Korean.</title>
        <authorList>
            <consortium name="The Broad Institute Genome Sequencing Platform"/>
            <consortium name="The Broad Institute Genome Sequencing Center for Infectious Disease"/>
            <person name="Neafsey D."/>
            <person name="Carlton J."/>
            <person name="Barnwell J."/>
            <person name="Collins W."/>
            <person name="Escalante A."/>
            <person name="Mullikin J."/>
            <person name="Saul A."/>
            <person name="Guigo R."/>
            <person name="Camara F."/>
            <person name="Young S.K."/>
            <person name="Zeng Q."/>
            <person name="Gargeya S."/>
            <person name="Fitzgerald M."/>
            <person name="Haas B."/>
            <person name="Abouelleil A."/>
            <person name="Alvarado L."/>
            <person name="Arachchi H.M."/>
            <person name="Berlin A."/>
            <person name="Brown A."/>
            <person name="Chapman S.B."/>
            <person name="Chen Z."/>
            <person name="Dunbar C."/>
            <person name="Freedman E."/>
            <person name="Gearin G."/>
            <person name="Gellesch M."/>
            <person name="Goldberg J."/>
            <person name="Griggs A."/>
            <person name="Gujja S."/>
            <person name="Heiman D."/>
            <person name="Howarth C."/>
            <person name="Larson L."/>
            <person name="Lui A."/>
            <person name="MacDonald P.J.P."/>
            <person name="Montmayeur A."/>
            <person name="Murphy C."/>
            <person name="Neiman D."/>
            <person name="Pearson M."/>
            <person name="Priest M."/>
            <person name="Roberts A."/>
            <person name="Saif S."/>
            <person name="Shea T."/>
            <person name="Shenoy N."/>
            <person name="Sisk P."/>
            <person name="Stolte C."/>
            <person name="Sykes S."/>
            <person name="Wortman J."/>
            <person name="Nusbaum C."/>
            <person name="Birren B."/>
        </authorList>
    </citation>
    <scope>NUCLEOTIDE SEQUENCE [LARGE SCALE GENOMIC DNA]</scope>
    <source>
        <strain evidence="2 3">North Korean</strain>
    </source>
</reference>
<evidence type="ECO:0000313" key="2">
    <source>
        <dbReference type="EMBL" id="KMZ98256.1"/>
    </source>
</evidence>
<protein>
    <recommendedName>
        <fullName evidence="4">BTB domain-containing protein</fullName>
    </recommendedName>
</protein>
<dbReference type="Gene3D" id="3.30.710.10">
    <property type="entry name" value="Potassium Channel Kv1.1, Chain A"/>
    <property type="match status" value="1"/>
</dbReference>
<evidence type="ECO:0008006" key="4">
    <source>
        <dbReference type="Google" id="ProtNLM"/>
    </source>
</evidence>
<feature type="compositionally biased region" description="Basic and acidic residues" evidence="1">
    <location>
        <begin position="98"/>
        <end position="113"/>
    </location>
</feature>
<organism evidence="2 3">
    <name type="scientific">Plasmodium vivax North Korean</name>
    <dbReference type="NCBI Taxonomy" id="1035514"/>
    <lineage>
        <taxon>Eukaryota</taxon>
        <taxon>Sar</taxon>
        <taxon>Alveolata</taxon>
        <taxon>Apicomplexa</taxon>
        <taxon>Aconoidasida</taxon>
        <taxon>Haemosporida</taxon>
        <taxon>Plasmodiidae</taxon>
        <taxon>Plasmodium</taxon>
        <taxon>Plasmodium (Plasmodium)</taxon>
    </lineage>
</organism>
<dbReference type="AlphaFoldDB" id="A0A0J9TSH5"/>
<dbReference type="InterPro" id="IPR011333">
    <property type="entry name" value="SKP1/BTB/POZ_sf"/>
</dbReference>
<proteinExistence type="predicted"/>
<accession>A0A0J9TSH5</accession>
<sequence>MFCCSKNILDTVEKRRRGYGMYTEKKPNDEGNELISICDNKVSIVNILRRGNESTCKAKQEKSETVKKTPPVCKSNVLKYYEANILKEKSSKGTSLTDVKKNEEAEKKKGDTRKSHHDKHKKDVIKHKHEVDEFSHLNTKHKFKALKEIQRQLKDCIKEQEFSIHDDILFLNIYRLTHKKMYSLLDRKRKSAGHYNCNEVLDMILNGKLHKNSLIKRKSEAQYVYLKEKINEIHFLKNMELQYYLKIKKNIPSMKSKFEENYTKENSLFLEFSEALLAEKVKSLKRFFVSPYCKNIVEIVLIPKQKNRNSFYGHHKIFADLFVTKHISVYFYHLIEKKMEKHNLAGRTGPIHLRIKLKTNYPQAIKTIFRYIYDRNLNLHELDFKLLVSVYMECVHLKIPSIVDDVTEVISQKATFDNIIGVLGLASTFKQIATPLFSDFARVISDSGGYLFAKNYHYLLDSETYSHFLRSDNLIVNEMRLFIESVKFIIKKNCDMKEQKLIFQSIRFSLLSREHLHEIYQYMRNCFEDILHSKYDETNFICMRYRHSKLRIKGECPNSDHGEALNAASAERKEIAQIAQIAQGEKADGVKAKEDVATAGRPPKLSFSEEIKHLNEFYKIINKEAFEPPYFSKKKKEISVKGLTICMNNIYNILFDHIFQKMGNQKEVKERCRIWKENKNFLCVNDFTNEKYSFQLIKKKGNTDKYAFTHGDERLISECKLVYQIVQSKESNISIGVILKRKELNSLSSQQNCKIPMALLQCSDQLVIYFDFFVNDFYACNVDSSSSALMNRTKLNIHAHENKLQNGDMIIYSVAVINQALEIDISILPKGISFSFSFALLKPTIFGGQVIRKPFIHVAPFFALKDALDSISVPTVKF</sequence>
<gene>
    <name evidence="2" type="ORF">PVNG_04866</name>
</gene>
<dbReference type="Proteomes" id="UP000053239">
    <property type="component" value="Unassembled WGS sequence"/>
</dbReference>
<name>A0A0J9TSH5_PLAVI</name>
<evidence type="ECO:0000313" key="3">
    <source>
        <dbReference type="Proteomes" id="UP000053239"/>
    </source>
</evidence>